<dbReference type="GO" id="GO:0030288">
    <property type="term" value="C:outer membrane-bounded periplasmic space"/>
    <property type="evidence" value="ECO:0007669"/>
    <property type="project" value="TreeGrafter"/>
</dbReference>
<evidence type="ECO:0000313" key="5">
    <source>
        <dbReference type="EMBL" id="KYN86386.1"/>
    </source>
</evidence>
<dbReference type="InterPro" id="IPR004843">
    <property type="entry name" value="Calcineurin-like_PHP"/>
</dbReference>
<keyword evidence="2" id="KW-0378">Hydrolase</keyword>
<evidence type="ECO:0000259" key="4">
    <source>
        <dbReference type="Pfam" id="PF02872"/>
    </source>
</evidence>
<feature type="domain" description="5'-Nucleotidase C-terminal" evidence="4">
    <location>
        <begin position="389"/>
        <end position="544"/>
    </location>
</feature>
<dbReference type="AlphaFoldDB" id="A0A151KVF4"/>
<dbReference type="PANTHER" id="PTHR11575:SF24">
    <property type="entry name" value="5'-NUCLEOTIDASE"/>
    <property type="match status" value="1"/>
</dbReference>
<dbReference type="RefSeq" id="WP_061897524.1">
    <property type="nucleotide sequence ID" value="NZ_LOBR01000057.1"/>
</dbReference>
<evidence type="ECO:0000256" key="2">
    <source>
        <dbReference type="RuleBase" id="RU362119"/>
    </source>
</evidence>
<dbReference type="Gene3D" id="3.60.21.10">
    <property type="match status" value="1"/>
</dbReference>
<dbReference type="EMBL" id="LOBR01000057">
    <property type="protein sequence ID" value="KYN86386.1"/>
    <property type="molecule type" value="Genomic_DNA"/>
</dbReference>
<dbReference type="InterPro" id="IPR036907">
    <property type="entry name" value="5'-Nucleotdase_C_sf"/>
</dbReference>
<dbReference type="SUPFAM" id="SSF56300">
    <property type="entry name" value="Metallo-dependent phosphatases"/>
    <property type="match status" value="1"/>
</dbReference>
<dbReference type="Proteomes" id="UP000075346">
    <property type="component" value="Unassembled WGS sequence"/>
</dbReference>
<dbReference type="InterPro" id="IPR029052">
    <property type="entry name" value="Metallo-depent_PP-like"/>
</dbReference>
<proteinExistence type="inferred from homology"/>
<accession>A0A151KVF4</accession>
<organism evidence="5 6">
    <name type="scientific">Vibrio cidicii</name>
    <dbReference type="NCBI Taxonomy" id="1763883"/>
    <lineage>
        <taxon>Bacteria</taxon>
        <taxon>Pseudomonadati</taxon>
        <taxon>Pseudomonadota</taxon>
        <taxon>Gammaproteobacteria</taxon>
        <taxon>Vibrionales</taxon>
        <taxon>Vibrionaceae</taxon>
        <taxon>Vibrio</taxon>
    </lineage>
</organism>
<protein>
    <submittedName>
        <fullName evidence="5">Bifunctional metallophosphatase/5'-nucleotidase</fullName>
    </submittedName>
</protein>
<evidence type="ECO:0000313" key="6">
    <source>
        <dbReference type="Proteomes" id="UP000075346"/>
    </source>
</evidence>
<keyword evidence="1" id="KW-0732">Signal</keyword>
<name>A0A151KVF4_9VIBR</name>
<feature type="domain" description="Calcineurin-like phosphoesterase" evidence="3">
    <location>
        <begin position="18"/>
        <end position="256"/>
    </location>
</feature>
<comment type="caution">
    <text evidence="5">The sequence shown here is derived from an EMBL/GenBank/DDBJ whole genome shotgun (WGS) entry which is preliminary data.</text>
</comment>
<dbReference type="GO" id="GO:0000166">
    <property type="term" value="F:nucleotide binding"/>
    <property type="evidence" value="ECO:0007669"/>
    <property type="project" value="UniProtKB-KW"/>
</dbReference>
<dbReference type="Pfam" id="PF00149">
    <property type="entry name" value="Metallophos"/>
    <property type="match status" value="1"/>
</dbReference>
<evidence type="ECO:0000256" key="1">
    <source>
        <dbReference type="ARBA" id="ARBA00022729"/>
    </source>
</evidence>
<dbReference type="GO" id="GO:0008253">
    <property type="term" value="F:5'-nucleotidase activity"/>
    <property type="evidence" value="ECO:0007669"/>
    <property type="project" value="TreeGrafter"/>
</dbReference>
<dbReference type="PRINTS" id="PR01607">
    <property type="entry name" value="APYRASEFAMLY"/>
</dbReference>
<dbReference type="Gene3D" id="3.90.780.10">
    <property type="entry name" value="5'-Nucleotidase, C-terminal domain"/>
    <property type="match status" value="1"/>
</dbReference>
<dbReference type="SUPFAM" id="SSF55816">
    <property type="entry name" value="5'-nucleotidase (syn. UDP-sugar hydrolase), C-terminal domain"/>
    <property type="match status" value="1"/>
</dbReference>
<keyword evidence="2" id="KW-0547">Nucleotide-binding</keyword>
<comment type="similarity">
    <text evidence="2">Belongs to the 5'-nucleotidase family.</text>
</comment>
<reference evidence="6" key="1">
    <citation type="submission" date="2015-12" db="EMBL/GenBank/DDBJ databases">
        <authorList>
            <person name="Shamseldin A."/>
            <person name="Moawad H."/>
            <person name="Abd El-Rahim W.M."/>
            <person name="Sadowsky M.J."/>
        </authorList>
    </citation>
    <scope>NUCLEOTIDE SEQUENCE [LARGE SCALE GENOMIC DNA]</scope>
    <source>
        <strain evidence="6">2538-88</strain>
    </source>
</reference>
<evidence type="ECO:0000259" key="3">
    <source>
        <dbReference type="Pfam" id="PF00149"/>
    </source>
</evidence>
<sequence length="586" mass="64898">MKREKVTMIKTHKPVTLKLAHINDTHSYFEPTSLQLAIQLGENLIEPYVSAGGFARIATRAQQIKQEAERQKKGFLFLHAGDCFQGTLYFSLFKGKANADLLNTLAIDAMALGNHELDMGNEPVAEFVRRVRFPLLAGNWNLSHERQDKALTLRDVDNVKSFQSETRTADYIIKEIEGEPVAIFGLSLDKMADIANPDPDTPFENSIDTARNTVELLQHRGINKIILLSHLGYEGDIELARQVDGIALIIGGHSHRLQGDFGAVGLGKDDDYGLKVNETFIVQAGYHSMTMGHCEIQFEADGRVSSFQGRNELLIGRRMFLDPGLNQQGTCDWYNQAADFIDGQLNVVVCKKDEQIQDIMHNKYIPRVRKLQQSIIANAEQKLRHVRIPDDEGPSSLAPLVAASFVHALNKRRHNVQFALHNAGGVRNSLNPGEVSVADVAGKLLPFAVPVGFYDVQGKTIAAAIEGAINNATNNGVEGTGSGSYPYTYGLRFDYQPHNPMGQRIENLQILNSGHWQNVDADVWYRGTSSAYTMKGKEGYEALGEMKGDGFVSTLSMADCFIEYLQDVPNVLNESVSVSPNRLKLV</sequence>
<dbReference type="GO" id="GO:0008768">
    <property type="term" value="F:UDP-sugar diphosphatase activity"/>
    <property type="evidence" value="ECO:0007669"/>
    <property type="project" value="TreeGrafter"/>
</dbReference>
<dbReference type="PANTHER" id="PTHR11575">
    <property type="entry name" value="5'-NUCLEOTIDASE-RELATED"/>
    <property type="match status" value="1"/>
</dbReference>
<gene>
    <name evidence="5" type="ORF">ATY37_04260</name>
</gene>
<dbReference type="GO" id="GO:0009166">
    <property type="term" value="P:nucleotide catabolic process"/>
    <property type="evidence" value="ECO:0007669"/>
    <property type="project" value="InterPro"/>
</dbReference>
<dbReference type="Pfam" id="PF02872">
    <property type="entry name" value="5_nucleotid_C"/>
    <property type="match status" value="1"/>
</dbReference>
<dbReference type="InterPro" id="IPR008334">
    <property type="entry name" value="5'-Nucleotdase_C"/>
</dbReference>
<dbReference type="InterPro" id="IPR006179">
    <property type="entry name" value="5_nucleotidase/apyrase"/>
</dbReference>